<comment type="subcellular location">
    <subcellularLocation>
        <location evidence="1">Cell membrane</location>
        <topology evidence="1">Multi-pass membrane protein</topology>
    </subcellularLocation>
</comment>
<feature type="transmembrane region" description="Helical" evidence="6">
    <location>
        <begin position="297"/>
        <end position="316"/>
    </location>
</feature>
<evidence type="ECO:0000256" key="1">
    <source>
        <dbReference type="ARBA" id="ARBA00004651"/>
    </source>
</evidence>
<feature type="transmembrane region" description="Helical" evidence="6">
    <location>
        <begin position="49"/>
        <end position="67"/>
    </location>
</feature>
<feature type="transmembrane region" description="Helical" evidence="6">
    <location>
        <begin position="419"/>
        <end position="440"/>
    </location>
</feature>
<accession>A0ABS4H5W5</accession>
<keyword evidence="2" id="KW-1003">Cell membrane</keyword>
<proteinExistence type="predicted"/>
<dbReference type="InterPro" id="IPR002797">
    <property type="entry name" value="Polysacc_synth"/>
</dbReference>
<feature type="transmembrane region" description="Helical" evidence="6">
    <location>
        <begin position="185"/>
        <end position="208"/>
    </location>
</feature>
<feature type="transmembrane region" description="Helical" evidence="6">
    <location>
        <begin position="488"/>
        <end position="512"/>
    </location>
</feature>
<evidence type="ECO:0000256" key="4">
    <source>
        <dbReference type="ARBA" id="ARBA00022989"/>
    </source>
</evidence>
<dbReference type="Proteomes" id="UP001519273">
    <property type="component" value="Unassembled WGS sequence"/>
</dbReference>
<evidence type="ECO:0000256" key="2">
    <source>
        <dbReference type="ARBA" id="ARBA00022475"/>
    </source>
</evidence>
<feature type="transmembrane region" description="Helical" evidence="6">
    <location>
        <begin position="452"/>
        <end position="473"/>
    </location>
</feature>
<feature type="transmembrane region" description="Helical" evidence="6">
    <location>
        <begin position="88"/>
        <end position="111"/>
    </location>
</feature>
<reference evidence="7 8" key="1">
    <citation type="submission" date="2021-03" db="EMBL/GenBank/DDBJ databases">
        <title>Genomic Encyclopedia of Type Strains, Phase IV (KMG-IV): sequencing the most valuable type-strain genomes for metagenomic binning, comparative biology and taxonomic classification.</title>
        <authorList>
            <person name="Goeker M."/>
        </authorList>
    </citation>
    <scope>NUCLEOTIDE SEQUENCE [LARGE SCALE GENOMIC DNA]</scope>
    <source>
        <strain evidence="7 8">DSM 23491</strain>
    </source>
</reference>
<evidence type="ECO:0000256" key="6">
    <source>
        <dbReference type="SAM" id="Phobius"/>
    </source>
</evidence>
<protein>
    <submittedName>
        <fullName evidence="7">Stage V sporulation protein B</fullName>
    </submittedName>
</protein>
<dbReference type="RefSeq" id="WP_209851492.1">
    <property type="nucleotide sequence ID" value="NZ_CBCRVE010000009.1"/>
</dbReference>
<comment type="caution">
    <text evidence="7">The sequence shown here is derived from an EMBL/GenBank/DDBJ whole genome shotgun (WGS) entry which is preliminary data.</text>
</comment>
<evidence type="ECO:0000313" key="7">
    <source>
        <dbReference type="EMBL" id="MBP1937939.1"/>
    </source>
</evidence>
<dbReference type="PIRSF" id="PIRSF038958">
    <property type="entry name" value="PG_synth_SpoVB"/>
    <property type="match status" value="1"/>
</dbReference>
<organism evidence="7 8">
    <name type="scientific">Paenibacillus sediminis</name>
    <dbReference type="NCBI Taxonomy" id="664909"/>
    <lineage>
        <taxon>Bacteria</taxon>
        <taxon>Bacillati</taxon>
        <taxon>Bacillota</taxon>
        <taxon>Bacilli</taxon>
        <taxon>Bacillales</taxon>
        <taxon>Paenibacillaceae</taxon>
        <taxon>Paenibacillus</taxon>
    </lineage>
</organism>
<feature type="transmembrane region" description="Helical" evidence="6">
    <location>
        <begin position="239"/>
        <end position="259"/>
    </location>
</feature>
<dbReference type="EMBL" id="JAGGKP010000008">
    <property type="protein sequence ID" value="MBP1937939.1"/>
    <property type="molecule type" value="Genomic_DNA"/>
</dbReference>
<dbReference type="PANTHER" id="PTHR30250:SF21">
    <property type="entry name" value="LIPID II FLIPPASE MURJ"/>
    <property type="match status" value="1"/>
</dbReference>
<dbReference type="InterPro" id="IPR050833">
    <property type="entry name" value="Poly_Biosynth_Transport"/>
</dbReference>
<feature type="transmembrane region" description="Helical" evidence="6">
    <location>
        <begin position="123"/>
        <end position="141"/>
    </location>
</feature>
<dbReference type="PANTHER" id="PTHR30250">
    <property type="entry name" value="PST FAMILY PREDICTED COLANIC ACID TRANSPORTER"/>
    <property type="match status" value="1"/>
</dbReference>
<gene>
    <name evidence="7" type="ORF">J2Z20_002856</name>
</gene>
<dbReference type="CDD" id="cd13124">
    <property type="entry name" value="MATE_SpoVB_like"/>
    <property type="match status" value="1"/>
</dbReference>
<keyword evidence="4 6" id="KW-1133">Transmembrane helix</keyword>
<dbReference type="Pfam" id="PF01943">
    <property type="entry name" value="Polysacc_synt"/>
    <property type="match status" value="1"/>
</dbReference>
<keyword evidence="3 6" id="KW-0812">Transmembrane</keyword>
<keyword evidence="5 6" id="KW-0472">Membrane</keyword>
<sequence length="544" mass="57975">MSKKESFIRGTLILAAAALVARVLGLVQRIPLEHMLNDVGDASFSIANNVYLALLTIATAGIPSTLSKMVSERYALGKRAEAERVYHAALIFSAVMGVIITIVLYVLAPFYAANISKQPEAALSLRALAPALLLFPTIAMMRGYFQGRNMMTAGGISQIVEQFLRVGTGIALGYVLLYSGYNDKWIAAGASFGGVLGSIGAFAVMIYYSVKLRQDDKAALLRDGTSGALIPMRQIYVDIFKISIPIVLSSLAVPAVNMIDSSIVKPLLLGAMGEAQATEALGILGARAQSIAGIPPILAIALSTSLIPIISAAFARKDEEHLRNQITLAMRISILTGMPIVIILCAAAYSLNGLIFSSLGGSEIIGVLTFGTIFQITMMTSNSILIGVGKTNLTMKHVLAGIAVKLISSYALAKWLGVYGIYGIIVSTGLCFLVITILNVRALKTIVPFSILGGRWAGFVITVILLGAAGFGLNEAGIQLVDMMPARLAFFIACCLVGMVVLALYPVLLILFRVVRENELSSYPKVLQKVLRPLMKLQRSRSVG</sequence>
<feature type="transmembrane region" description="Helical" evidence="6">
    <location>
        <begin position="397"/>
        <end position="413"/>
    </location>
</feature>
<feature type="transmembrane region" description="Helical" evidence="6">
    <location>
        <begin position="328"/>
        <end position="349"/>
    </location>
</feature>
<keyword evidence="8" id="KW-1185">Reference proteome</keyword>
<name>A0ABS4H5W5_9BACL</name>
<dbReference type="InterPro" id="IPR024923">
    <property type="entry name" value="PG_synth_SpoVB"/>
</dbReference>
<feature type="transmembrane region" description="Helical" evidence="6">
    <location>
        <begin position="162"/>
        <end position="179"/>
    </location>
</feature>
<evidence type="ECO:0000256" key="5">
    <source>
        <dbReference type="ARBA" id="ARBA00023136"/>
    </source>
</evidence>
<feature type="transmembrane region" description="Helical" evidence="6">
    <location>
        <begin position="355"/>
        <end position="376"/>
    </location>
</feature>
<evidence type="ECO:0000313" key="8">
    <source>
        <dbReference type="Proteomes" id="UP001519273"/>
    </source>
</evidence>
<evidence type="ECO:0000256" key="3">
    <source>
        <dbReference type="ARBA" id="ARBA00022692"/>
    </source>
</evidence>